<dbReference type="InterPro" id="IPR015421">
    <property type="entry name" value="PyrdxlP-dep_Trfase_major"/>
</dbReference>
<dbReference type="PANTHER" id="PTHR43094:SF1">
    <property type="entry name" value="AMINOTRANSFERASE CLASS-III"/>
    <property type="match status" value="1"/>
</dbReference>
<reference evidence="5 6" key="1">
    <citation type="submission" date="2024-06" db="EMBL/GenBank/DDBJ databases">
        <title>Sorghum-associated microbial communities from plants grown in Nebraska, USA.</title>
        <authorList>
            <person name="Schachtman D."/>
        </authorList>
    </citation>
    <scope>NUCLEOTIDE SEQUENCE [LARGE SCALE GENOMIC DNA]</scope>
    <source>
        <strain evidence="5 6">2709</strain>
    </source>
</reference>
<evidence type="ECO:0000313" key="6">
    <source>
        <dbReference type="Proteomes" id="UP001549320"/>
    </source>
</evidence>
<dbReference type="InterPro" id="IPR005814">
    <property type="entry name" value="Aminotrans_3"/>
</dbReference>
<evidence type="ECO:0000313" key="5">
    <source>
        <dbReference type="EMBL" id="MET4578188.1"/>
    </source>
</evidence>
<dbReference type="InterPro" id="IPR015422">
    <property type="entry name" value="PyrdxlP-dep_Trfase_small"/>
</dbReference>
<dbReference type="Pfam" id="PF00202">
    <property type="entry name" value="Aminotran_3"/>
    <property type="match status" value="1"/>
</dbReference>
<dbReference type="PANTHER" id="PTHR43094">
    <property type="entry name" value="AMINOTRANSFERASE"/>
    <property type="match status" value="1"/>
</dbReference>
<gene>
    <name evidence="5" type="ORF">ABIE13_003304</name>
</gene>
<dbReference type="SUPFAM" id="SSF53383">
    <property type="entry name" value="PLP-dependent transferases"/>
    <property type="match status" value="1"/>
</dbReference>
<dbReference type="PROSITE" id="PS00600">
    <property type="entry name" value="AA_TRANSFER_CLASS_3"/>
    <property type="match status" value="1"/>
</dbReference>
<dbReference type="InterPro" id="IPR049704">
    <property type="entry name" value="Aminotrans_3_PPA_site"/>
</dbReference>
<dbReference type="CDD" id="cd00610">
    <property type="entry name" value="OAT_like"/>
    <property type="match status" value="1"/>
</dbReference>
<sequence>MSSLLVTTLTTNDSDPIFVTGGEGCWYTLSNGRKVLDGSNTAAALGHRHPAIVEAMERAASHPTVSEGWAWKGREQAAQDLLEISYGSERSWVGAVRFGLSGSETNDMALSLCQVLTGRTPIATRERAYHGLTGLSRAVTTQPQWHGGLSRADGRVMPAPSIDEVRVLSAPTASRYGERVADLAQMDEGAMATSLEGAAAVIIDYTQGGIYHHAAYQDRVARAAKRAGALWIADEVVTGAGRSGRWFAFQGGESRPDMVTMGKGLAGGIGPIGAVVLSKELCSELKGAAWQNYSTFRGHPTAMEGVSAYLRTIVRDQLLERVAALEPRIAARLIQLGERHPSVARVDGRGLHWTVEFHGSHWKNWKAATAQVPIASFAVKAALEAGVVLGTSGEETSLFIAPALIISDSELELLFQGLDHALEAADLVYAQQAQ</sequence>
<keyword evidence="6" id="KW-1185">Reference proteome</keyword>
<dbReference type="RefSeq" id="WP_354445214.1">
    <property type="nucleotide sequence ID" value="NZ_JBEPSH010000006.1"/>
</dbReference>
<comment type="caution">
    <text evidence="5">The sequence shown here is derived from an EMBL/GenBank/DDBJ whole genome shotgun (WGS) entry which is preliminary data.</text>
</comment>
<keyword evidence="3 4" id="KW-0663">Pyridoxal phosphate</keyword>
<evidence type="ECO:0000256" key="3">
    <source>
        <dbReference type="ARBA" id="ARBA00022898"/>
    </source>
</evidence>
<dbReference type="EMBL" id="JBEPSH010000006">
    <property type="protein sequence ID" value="MET4578188.1"/>
    <property type="molecule type" value="Genomic_DNA"/>
</dbReference>
<dbReference type="Gene3D" id="3.90.1150.10">
    <property type="entry name" value="Aspartate Aminotransferase, domain 1"/>
    <property type="match status" value="1"/>
</dbReference>
<organism evidence="5 6">
    <name type="scientific">Ottowia thiooxydans</name>
    <dbReference type="NCBI Taxonomy" id="219182"/>
    <lineage>
        <taxon>Bacteria</taxon>
        <taxon>Pseudomonadati</taxon>
        <taxon>Pseudomonadota</taxon>
        <taxon>Betaproteobacteria</taxon>
        <taxon>Burkholderiales</taxon>
        <taxon>Comamonadaceae</taxon>
        <taxon>Ottowia</taxon>
    </lineage>
</organism>
<evidence type="ECO:0000256" key="2">
    <source>
        <dbReference type="ARBA" id="ARBA00008954"/>
    </source>
</evidence>
<proteinExistence type="inferred from homology"/>
<dbReference type="Proteomes" id="UP001549320">
    <property type="component" value="Unassembled WGS sequence"/>
</dbReference>
<name>A0ABV2QC95_9BURK</name>
<evidence type="ECO:0000256" key="4">
    <source>
        <dbReference type="RuleBase" id="RU003560"/>
    </source>
</evidence>
<comment type="similarity">
    <text evidence="2 4">Belongs to the class-III pyridoxal-phosphate-dependent aminotransferase family.</text>
</comment>
<dbReference type="Gene3D" id="3.40.640.10">
    <property type="entry name" value="Type I PLP-dependent aspartate aminotransferase-like (Major domain)"/>
    <property type="match status" value="1"/>
</dbReference>
<protein>
    <submittedName>
        <fullName evidence="5">4-aminobutyrate aminotransferase-like enzyme</fullName>
    </submittedName>
</protein>
<comment type="cofactor">
    <cofactor evidence="1">
        <name>pyridoxal 5'-phosphate</name>
        <dbReference type="ChEBI" id="CHEBI:597326"/>
    </cofactor>
</comment>
<accession>A0ABV2QC95</accession>
<evidence type="ECO:0000256" key="1">
    <source>
        <dbReference type="ARBA" id="ARBA00001933"/>
    </source>
</evidence>
<dbReference type="InterPro" id="IPR015424">
    <property type="entry name" value="PyrdxlP-dep_Trfase"/>
</dbReference>